<dbReference type="Proteomes" id="UP000289340">
    <property type="component" value="Chromosome 14"/>
</dbReference>
<organism evidence="5 6">
    <name type="scientific">Glycine soja</name>
    <name type="common">Wild soybean</name>
    <dbReference type="NCBI Taxonomy" id="3848"/>
    <lineage>
        <taxon>Eukaryota</taxon>
        <taxon>Viridiplantae</taxon>
        <taxon>Streptophyta</taxon>
        <taxon>Embryophyta</taxon>
        <taxon>Tracheophyta</taxon>
        <taxon>Spermatophyta</taxon>
        <taxon>Magnoliopsida</taxon>
        <taxon>eudicotyledons</taxon>
        <taxon>Gunneridae</taxon>
        <taxon>Pentapetalae</taxon>
        <taxon>rosids</taxon>
        <taxon>fabids</taxon>
        <taxon>Fabales</taxon>
        <taxon>Fabaceae</taxon>
        <taxon>Papilionoideae</taxon>
        <taxon>50 kb inversion clade</taxon>
        <taxon>NPAAA clade</taxon>
        <taxon>indigoferoid/millettioid clade</taxon>
        <taxon>Phaseoleae</taxon>
        <taxon>Glycine</taxon>
        <taxon>Glycine subgen. Soja</taxon>
    </lineage>
</organism>
<evidence type="ECO:0000256" key="3">
    <source>
        <dbReference type="SAM" id="MobiDB-lite"/>
    </source>
</evidence>
<proteinExistence type="predicted"/>
<dbReference type="GO" id="GO:0006396">
    <property type="term" value="P:RNA processing"/>
    <property type="evidence" value="ECO:0007669"/>
    <property type="project" value="TreeGrafter"/>
</dbReference>
<comment type="caution">
    <text evidence="5">The sequence shown here is derived from an EMBL/GenBank/DDBJ whole genome shotgun (WGS) entry which is preliminary data.</text>
</comment>
<feature type="domain" description="Fcf2 pre-rRNA processing C-terminal" evidence="4">
    <location>
        <begin position="66"/>
        <end position="110"/>
    </location>
</feature>
<evidence type="ECO:0000256" key="1">
    <source>
        <dbReference type="ARBA" id="ARBA00004604"/>
    </source>
</evidence>
<comment type="subcellular location">
    <subcellularLocation>
        <location evidence="1">Nucleus</location>
        <location evidence="1">Nucleolus</location>
    </subcellularLocation>
</comment>
<dbReference type="InterPro" id="IPR014810">
    <property type="entry name" value="Fcf2_C"/>
</dbReference>
<name>A0A445H4V4_GLYSO</name>
<evidence type="ECO:0000313" key="5">
    <source>
        <dbReference type="EMBL" id="RZB68690.1"/>
    </source>
</evidence>
<dbReference type="Pfam" id="PF08698">
    <property type="entry name" value="Fcf2"/>
    <property type="match status" value="1"/>
</dbReference>
<keyword evidence="6" id="KW-1185">Reference proteome</keyword>
<keyword evidence="2" id="KW-0539">Nucleus</keyword>
<dbReference type="GO" id="GO:0005730">
    <property type="term" value="C:nucleolus"/>
    <property type="evidence" value="ECO:0007669"/>
    <property type="project" value="UniProtKB-SubCell"/>
</dbReference>
<accession>A0A445H4V4</accession>
<feature type="compositionally biased region" description="Basic and acidic residues" evidence="3">
    <location>
        <begin position="117"/>
        <end position="127"/>
    </location>
</feature>
<dbReference type="AlphaFoldDB" id="A0A445H4V4"/>
<protein>
    <recommendedName>
        <fullName evidence="4">Fcf2 pre-rRNA processing C-terminal domain-containing protein</fullName>
    </recommendedName>
</protein>
<dbReference type="InterPro" id="IPR039883">
    <property type="entry name" value="Fcf2/DNTTIP2"/>
</dbReference>
<reference evidence="5 6" key="1">
    <citation type="submission" date="2018-09" db="EMBL/GenBank/DDBJ databases">
        <title>A high-quality reference genome of wild soybean provides a powerful tool to mine soybean genomes.</title>
        <authorList>
            <person name="Xie M."/>
            <person name="Chung C.Y.L."/>
            <person name="Li M.-W."/>
            <person name="Wong F.-L."/>
            <person name="Chan T.-F."/>
            <person name="Lam H.-M."/>
        </authorList>
    </citation>
    <scope>NUCLEOTIDE SEQUENCE [LARGE SCALE GENOMIC DNA]</scope>
    <source>
        <strain evidence="6">cv. W05</strain>
        <tissue evidence="5">Hypocotyl of etiolated seedlings</tissue>
    </source>
</reference>
<dbReference type="PANTHER" id="PTHR21686:SF12">
    <property type="entry name" value="DEOXYNUCLEOTIDYLTRANSFERASE TERMINAL-INTERACTING PROTEIN 2"/>
    <property type="match status" value="1"/>
</dbReference>
<dbReference type="PANTHER" id="PTHR21686">
    <property type="entry name" value="DEOXYNUCLEOTIDYLTRANSFERASE TERMINAL-INTERACTING PROTEIN 2"/>
    <property type="match status" value="1"/>
</dbReference>
<dbReference type="EMBL" id="QZWG01000014">
    <property type="protein sequence ID" value="RZB68690.1"/>
    <property type="molecule type" value="Genomic_DNA"/>
</dbReference>
<evidence type="ECO:0000259" key="4">
    <source>
        <dbReference type="Pfam" id="PF08698"/>
    </source>
</evidence>
<sequence>MSRNFTDYLTMGVKYLEAVKRRLHATKQWSPDEIRVWQIDTAKFIESRFNMPAQTITPELQKDLKLLKVGTVVDSPLDFFSGRLTKKKRKARLADEVLSDQNLAAYRKRKVREIEEQNRPAGNEKWKIKGSNSRRHKL</sequence>
<evidence type="ECO:0000313" key="6">
    <source>
        <dbReference type="Proteomes" id="UP000289340"/>
    </source>
</evidence>
<dbReference type="GO" id="GO:0003723">
    <property type="term" value="F:RNA binding"/>
    <property type="evidence" value="ECO:0007669"/>
    <property type="project" value="TreeGrafter"/>
</dbReference>
<feature type="region of interest" description="Disordered" evidence="3">
    <location>
        <begin position="117"/>
        <end position="138"/>
    </location>
</feature>
<gene>
    <name evidence="5" type="ORF">D0Y65_038455</name>
</gene>
<evidence type="ECO:0000256" key="2">
    <source>
        <dbReference type="ARBA" id="ARBA00023242"/>
    </source>
</evidence>